<dbReference type="Proteomes" id="UP001157733">
    <property type="component" value="Chromosome"/>
</dbReference>
<accession>A0ABN8W0Z9</accession>
<keyword evidence="3" id="KW-1185">Reference proteome</keyword>
<protein>
    <submittedName>
        <fullName evidence="2">Uncharacterized protein</fullName>
    </submittedName>
</protein>
<evidence type="ECO:0000313" key="3">
    <source>
        <dbReference type="Proteomes" id="UP001157733"/>
    </source>
</evidence>
<proteinExistence type="predicted"/>
<evidence type="ECO:0000313" key="2">
    <source>
        <dbReference type="EMBL" id="CAI2719675.1"/>
    </source>
</evidence>
<feature type="region of interest" description="Disordered" evidence="1">
    <location>
        <begin position="39"/>
        <end position="64"/>
    </location>
</feature>
<gene>
    <name evidence="2" type="ORF">NSPWAT_2819</name>
</gene>
<dbReference type="EMBL" id="OX336137">
    <property type="protein sequence ID" value="CAI2719675.1"/>
    <property type="molecule type" value="Genomic_DNA"/>
</dbReference>
<name>A0ABN8W0Z9_9BACT</name>
<reference evidence="2 3" key="1">
    <citation type="submission" date="2022-09" db="EMBL/GenBank/DDBJ databases">
        <authorList>
            <person name="Kop L."/>
        </authorList>
    </citation>
    <scope>NUCLEOTIDE SEQUENCE [LARGE SCALE GENOMIC DNA]</scope>
    <source>
        <strain evidence="2 3">347</strain>
    </source>
</reference>
<evidence type="ECO:0000256" key="1">
    <source>
        <dbReference type="SAM" id="MobiDB-lite"/>
    </source>
</evidence>
<organism evidence="2 3">
    <name type="scientific">Nitrospina watsonii</name>
    <dbReference type="NCBI Taxonomy" id="1323948"/>
    <lineage>
        <taxon>Bacteria</taxon>
        <taxon>Pseudomonadati</taxon>
        <taxon>Nitrospinota/Tectimicrobiota group</taxon>
        <taxon>Nitrospinota</taxon>
        <taxon>Nitrospinia</taxon>
        <taxon>Nitrospinales</taxon>
        <taxon>Nitrospinaceae</taxon>
        <taxon>Nitrospina</taxon>
    </lineage>
</organism>
<sequence length="64" mass="6981">MAFPLINYAKLLLPRGTHGVTGWVGLPFLVYSQRQVAPKPPLNPLLGKEGRKKSVRSTNADPSP</sequence>